<evidence type="ECO:0000256" key="6">
    <source>
        <dbReference type="ARBA" id="ARBA00022825"/>
    </source>
</evidence>
<sequence>MKKSKSEKTKSVQGLQEENIPETLPVLSLMSSIIFPHDVLSLEIARKLNLNTIKNRVSEGGLVALVLQKDLSKSEISSKNLSRVGVACRVINKMNLTNNTVQAVFQGIIRIEIEKIIKTVPCIVAKVKPIFCPDEKSKEITLIIRKVMQYFEELVSLDEKYPKELITILKRNIQGPCRFADLVATYSNFAITEKQKILEVLNCRERLLKLASMLGMEVKKLKIESDIIGKIEQDLDKSQKEYFLRQQLKIIKKELGEEEPQETEIRNLKKKLESLNIPSGVKKEVFKEIDHLSIITSSTAEYLVIRNYIDWLIEMPWDKSTKDTIDIKKAREILDYDHYGLEKIKERIIEFLSVLKIKKELKGPILCLVGPPGTGKTSLGKSIAKAMGRAFVRISVGGMRDEAEIKGHRRTYVGAMPGKIIQEIKRAGKNNPLFMIDEIDKMGADFRGDPSSAMLEVLDPEQNSSFSDHYLNIPFDLSKVFFITTANILDYIPGPLRDRMEVIEISSYTEEDKLIIAKKYLLSKQLEANGLSEKDLELTDNSIKEIITSYTMEAGLRNLERLIGNICRKIATNIAANEPYKKVVDVNDLESFIGPKKFLPEIAERSPEIGVATGLAWTPFGGEIMFIEATKMKGRGEMIITGQLGDVMRESVQAAMSYVRSKSNDLNIPAESFSEFNIHIHFPEGAIPKDGPSAGVAVAIAIASIFTEKPIRHDVAMTGEITLRGKILPVGAIKEKVLAAYRAGIKKIILPVQNEKDLYDIPQSIKDKLSFLFVDNVKVVLSEMLIVNSKSS</sequence>
<dbReference type="PROSITE" id="PS01046">
    <property type="entry name" value="LON_SER"/>
    <property type="match status" value="1"/>
</dbReference>
<dbReference type="EMBL" id="MGDI01000022">
    <property type="protein sequence ID" value="OGL53744.1"/>
    <property type="molecule type" value="Genomic_DNA"/>
</dbReference>
<dbReference type="InterPro" id="IPR015947">
    <property type="entry name" value="PUA-like_sf"/>
</dbReference>
<evidence type="ECO:0000313" key="17">
    <source>
        <dbReference type="EMBL" id="OGL53744.1"/>
    </source>
</evidence>
<dbReference type="SUPFAM" id="SSF52540">
    <property type="entry name" value="P-loop containing nucleoside triphosphate hydrolases"/>
    <property type="match status" value="1"/>
</dbReference>
<dbReference type="HAMAP" id="MF_01973">
    <property type="entry name" value="lon_bact"/>
    <property type="match status" value="1"/>
</dbReference>
<dbReference type="Proteomes" id="UP000178082">
    <property type="component" value="Unassembled WGS sequence"/>
</dbReference>
<dbReference type="PRINTS" id="PR00830">
    <property type="entry name" value="ENDOLAPTASE"/>
</dbReference>
<proteinExistence type="evidence at transcript level"/>
<dbReference type="Gene3D" id="1.20.5.5270">
    <property type="match status" value="1"/>
</dbReference>
<keyword evidence="6 9" id="KW-0720">Serine protease</keyword>
<dbReference type="FunFam" id="3.40.50.300:FF:000382">
    <property type="entry name" value="Lon protease homolog 2, peroxisomal"/>
    <property type="match status" value="1"/>
</dbReference>
<dbReference type="Pfam" id="PF22667">
    <property type="entry name" value="Lon_lid"/>
    <property type="match status" value="1"/>
</dbReference>
<organism evidence="17 18">
    <name type="scientific">Candidatus Schekmanbacteria bacterium RIFCSPLOWO2_12_FULL_38_15</name>
    <dbReference type="NCBI Taxonomy" id="1817883"/>
    <lineage>
        <taxon>Bacteria</taxon>
        <taxon>Candidatus Schekmaniibacteriota</taxon>
    </lineage>
</organism>
<dbReference type="GO" id="GO:0034605">
    <property type="term" value="P:cellular response to heat"/>
    <property type="evidence" value="ECO:0007669"/>
    <property type="project" value="UniProtKB-UniRule"/>
</dbReference>
<reference evidence="17 18" key="1">
    <citation type="journal article" date="2016" name="Nat. Commun.">
        <title>Thousands of microbial genomes shed light on interconnected biogeochemical processes in an aquifer system.</title>
        <authorList>
            <person name="Anantharaman K."/>
            <person name="Brown C.T."/>
            <person name="Hug L.A."/>
            <person name="Sharon I."/>
            <person name="Castelle C.J."/>
            <person name="Probst A.J."/>
            <person name="Thomas B.C."/>
            <person name="Singh A."/>
            <person name="Wilkins M.J."/>
            <person name="Karaoz U."/>
            <person name="Brodie E.L."/>
            <person name="Williams K.H."/>
            <person name="Hubbard S.S."/>
            <person name="Banfield J.F."/>
        </authorList>
    </citation>
    <scope>NUCLEOTIDE SEQUENCE [LARGE SCALE GENOMIC DNA]</scope>
</reference>
<evidence type="ECO:0000256" key="5">
    <source>
        <dbReference type="ARBA" id="ARBA00022801"/>
    </source>
</evidence>
<keyword evidence="3 9" id="KW-0645">Protease</keyword>
<dbReference type="InterPro" id="IPR003959">
    <property type="entry name" value="ATPase_AAA_core"/>
</dbReference>
<dbReference type="PIRSF" id="PIRSF001174">
    <property type="entry name" value="Lon_proteas"/>
    <property type="match status" value="1"/>
</dbReference>
<dbReference type="SMART" id="SM00382">
    <property type="entry name" value="AAA"/>
    <property type="match status" value="1"/>
</dbReference>
<evidence type="ECO:0000259" key="16">
    <source>
        <dbReference type="PROSITE" id="PS51787"/>
    </source>
</evidence>
<evidence type="ECO:0000259" key="15">
    <source>
        <dbReference type="PROSITE" id="PS51786"/>
    </source>
</evidence>
<dbReference type="Pfam" id="PF05362">
    <property type="entry name" value="Lon_C"/>
    <property type="match status" value="1"/>
</dbReference>
<dbReference type="InterPro" id="IPR027417">
    <property type="entry name" value="P-loop_NTPase"/>
</dbReference>
<evidence type="ECO:0000256" key="11">
    <source>
        <dbReference type="PIRSR" id="PIRSR001174-1"/>
    </source>
</evidence>
<evidence type="ECO:0000256" key="3">
    <source>
        <dbReference type="ARBA" id="ARBA00022670"/>
    </source>
</evidence>
<dbReference type="GO" id="GO:0004252">
    <property type="term" value="F:serine-type endopeptidase activity"/>
    <property type="evidence" value="ECO:0007669"/>
    <property type="project" value="UniProtKB-UniRule"/>
</dbReference>
<dbReference type="GO" id="GO:0006515">
    <property type="term" value="P:protein quality control for misfolded or incompletely synthesized proteins"/>
    <property type="evidence" value="ECO:0007669"/>
    <property type="project" value="UniProtKB-UniRule"/>
</dbReference>
<dbReference type="Pfam" id="PF00004">
    <property type="entry name" value="AAA"/>
    <property type="match status" value="1"/>
</dbReference>
<dbReference type="Gene3D" id="2.30.130.40">
    <property type="entry name" value="LON domain-like"/>
    <property type="match status" value="1"/>
</dbReference>
<keyword evidence="7 9" id="KW-0067">ATP-binding</keyword>
<evidence type="ECO:0000256" key="13">
    <source>
        <dbReference type="PROSITE-ProRule" id="PRU01122"/>
    </source>
</evidence>
<evidence type="ECO:0000256" key="1">
    <source>
        <dbReference type="ARBA" id="ARBA00004496"/>
    </source>
</evidence>
<comment type="subcellular location">
    <subcellularLocation>
        <location evidence="1 9 10">Cytoplasm</location>
    </subcellularLocation>
</comment>
<dbReference type="InterPro" id="IPR020568">
    <property type="entry name" value="Ribosomal_Su5_D2-typ_SF"/>
</dbReference>
<comment type="similarity">
    <text evidence="9 10 13 14">Belongs to the peptidase S16 family.</text>
</comment>
<dbReference type="SUPFAM" id="SSF88697">
    <property type="entry name" value="PUA domain-like"/>
    <property type="match status" value="1"/>
</dbReference>
<dbReference type="InterPro" id="IPR054594">
    <property type="entry name" value="Lon_lid"/>
</dbReference>
<dbReference type="InterPro" id="IPR046336">
    <property type="entry name" value="Lon_prtase_N_sf"/>
</dbReference>
<comment type="induction">
    <text evidence="9">By heat shock.</text>
</comment>
<dbReference type="GO" id="GO:0005737">
    <property type="term" value="C:cytoplasm"/>
    <property type="evidence" value="ECO:0007669"/>
    <property type="project" value="UniProtKB-SubCell"/>
</dbReference>
<dbReference type="InterPro" id="IPR027543">
    <property type="entry name" value="Lon_bac"/>
</dbReference>
<evidence type="ECO:0000256" key="4">
    <source>
        <dbReference type="ARBA" id="ARBA00022741"/>
    </source>
</evidence>
<dbReference type="AlphaFoldDB" id="A0A1F7SKJ2"/>
<dbReference type="InterPro" id="IPR003111">
    <property type="entry name" value="Lon_prtase_N"/>
</dbReference>
<protein>
    <recommendedName>
        <fullName evidence="9 10">Lon protease</fullName>
        <ecNumber evidence="9 10">3.4.21.53</ecNumber>
    </recommendedName>
    <alternativeName>
        <fullName evidence="9">ATP-dependent protease La</fullName>
    </alternativeName>
</protein>
<gene>
    <name evidence="9" type="primary">lon</name>
    <name evidence="17" type="ORF">A3G31_03295</name>
</gene>
<dbReference type="NCBIfam" id="TIGR00763">
    <property type="entry name" value="lon"/>
    <property type="match status" value="1"/>
</dbReference>
<dbReference type="Gene3D" id="1.20.58.1480">
    <property type="match status" value="1"/>
</dbReference>
<evidence type="ECO:0000256" key="7">
    <source>
        <dbReference type="ARBA" id="ARBA00022840"/>
    </source>
</evidence>
<dbReference type="PROSITE" id="PS51786">
    <property type="entry name" value="LON_PROTEOLYTIC"/>
    <property type="match status" value="1"/>
</dbReference>
<dbReference type="InterPro" id="IPR008269">
    <property type="entry name" value="Lon_proteolytic"/>
</dbReference>
<dbReference type="EC" id="3.4.21.53" evidence="9 10"/>
<comment type="caution">
    <text evidence="17">The sequence shown here is derived from an EMBL/GenBank/DDBJ whole genome shotgun (WGS) entry which is preliminary data.</text>
</comment>
<feature type="active site" evidence="9 11">
    <location>
        <position position="693"/>
    </location>
</feature>
<evidence type="ECO:0000313" key="18">
    <source>
        <dbReference type="Proteomes" id="UP000178082"/>
    </source>
</evidence>
<comment type="subunit">
    <text evidence="9 10">Homohexamer. Organized in a ring with a central cavity.</text>
</comment>
<keyword evidence="4 9" id="KW-0547">Nucleotide-binding</keyword>
<dbReference type="GO" id="GO:0016887">
    <property type="term" value="F:ATP hydrolysis activity"/>
    <property type="evidence" value="ECO:0007669"/>
    <property type="project" value="UniProtKB-UniRule"/>
</dbReference>
<accession>A0A1F7SKJ2</accession>
<evidence type="ECO:0000256" key="14">
    <source>
        <dbReference type="RuleBase" id="RU000591"/>
    </source>
</evidence>
<dbReference type="InterPro" id="IPR014721">
    <property type="entry name" value="Ribsml_uS5_D2-typ_fold_subgr"/>
</dbReference>
<dbReference type="InterPro" id="IPR004815">
    <property type="entry name" value="Lon_bac/euk-typ"/>
</dbReference>
<dbReference type="SUPFAM" id="SSF54211">
    <property type="entry name" value="Ribosomal protein S5 domain 2-like"/>
    <property type="match status" value="1"/>
</dbReference>
<dbReference type="Gene3D" id="1.10.8.60">
    <property type="match status" value="1"/>
</dbReference>
<keyword evidence="2 9" id="KW-0963">Cytoplasm</keyword>
<evidence type="ECO:0000256" key="2">
    <source>
        <dbReference type="ARBA" id="ARBA00022490"/>
    </source>
</evidence>
<evidence type="ECO:0000256" key="8">
    <source>
        <dbReference type="ARBA" id="ARBA00023016"/>
    </source>
</evidence>
<dbReference type="InterPro" id="IPR003593">
    <property type="entry name" value="AAA+_ATPase"/>
</dbReference>
<dbReference type="PROSITE" id="PS51787">
    <property type="entry name" value="LON_N"/>
    <property type="match status" value="1"/>
</dbReference>
<feature type="domain" description="Lon N-terminal" evidence="16">
    <location>
        <begin position="24"/>
        <end position="218"/>
    </location>
</feature>
<feature type="active site" evidence="9 11">
    <location>
        <position position="736"/>
    </location>
</feature>
<dbReference type="SMART" id="SM00464">
    <property type="entry name" value="LON"/>
    <property type="match status" value="1"/>
</dbReference>
<feature type="domain" description="Lon proteolytic" evidence="15">
    <location>
        <begin position="606"/>
        <end position="787"/>
    </location>
</feature>
<dbReference type="PANTHER" id="PTHR10046">
    <property type="entry name" value="ATP DEPENDENT LON PROTEASE FAMILY MEMBER"/>
    <property type="match status" value="1"/>
</dbReference>
<comment type="catalytic activity">
    <reaction evidence="9 10 13">
        <text>Hydrolysis of proteins in presence of ATP.</text>
        <dbReference type="EC" id="3.4.21.53"/>
    </reaction>
</comment>
<dbReference type="Pfam" id="PF02190">
    <property type="entry name" value="LON_substr_bdg"/>
    <property type="match status" value="1"/>
</dbReference>
<dbReference type="InterPro" id="IPR027065">
    <property type="entry name" value="Lon_Prtase"/>
</dbReference>
<comment type="function">
    <text evidence="9">ATP-dependent serine protease that mediates the selective degradation of mutant and abnormal proteins as well as certain short-lived regulatory proteins. Required for cellular homeostasis and for survival from DNA damage and developmental changes induced by stress. Degrades polypeptides processively to yield small peptide fragments that are 5 to 10 amino acids long. Binds to DNA in a double-stranded, site-specific manner.</text>
</comment>
<evidence type="ECO:0000256" key="10">
    <source>
        <dbReference type="PIRNR" id="PIRNR001174"/>
    </source>
</evidence>
<feature type="binding site" evidence="9 12">
    <location>
        <begin position="370"/>
        <end position="377"/>
    </location>
    <ligand>
        <name>ATP</name>
        <dbReference type="ChEBI" id="CHEBI:30616"/>
    </ligand>
</feature>
<keyword evidence="5 9" id="KW-0378">Hydrolase</keyword>
<dbReference type="STRING" id="1817883.A3G31_03295"/>
<dbReference type="GO" id="GO:0004176">
    <property type="term" value="F:ATP-dependent peptidase activity"/>
    <property type="evidence" value="ECO:0007669"/>
    <property type="project" value="UniProtKB-UniRule"/>
</dbReference>
<name>A0A1F7SKJ2_9BACT</name>
<dbReference type="GO" id="GO:0043565">
    <property type="term" value="F:sequence-specific DNA binding"/>
    <property type="evidence" value="ECO:0007669"/>
    <property type="project" value="UniProtKB-UniRule"/>
</dbReference>
<dbReference type="Gene3D" id="3.30.230.10">
    <property type="match status" value="1"/>
</dbReference>
<keyword evidence="8 9" id="KW-0346">Stress response</keyword>
<evidence type="ECO:0000256" key="12">
    <source>
        <dbReference type="PIRSR" id="PIRSR001174-2"/>
    </source>
</evidence>
<dbReference type="CDD" id="cd19500">
    <property type="entry name" value="RecA-like_Lon"/>
    <property type="match status" value="1"/>
</dbReference>
<evidence type="ECO:0000256" key="9">
    <source>
        <dbReference type="HAMAP-Rule" id="MF_01973"/>
    </source>
</evidence>
<dbReference type="Gene3D" id="3.40.50.300">
    <property type="entry name" value="P-loop containing nucleotide triphosphate hydrolases"/>
    <property type="match status" value="1"/>
</dbReference>
<dbReference type="InterPro" id="IPR008268">
    <property type="entry name" value="Peptidase_S16_AS"/>
</dbReference>
<dbReference type="GO" id="GO:0005524">
    <property type="term" value="F:ATP binding"/>
    <property type="evidence" value="ECO:0007669"/>
    <property type="project" value="UniProtKB-UniRule"/>
</dbReference>